<comment type="caution">
    <text evidence="1">The sequence shown here is derived from an EMBL/GenBank/DDBJ whole genome shotgun (WGS) entry which is preliminary data.</text>
</comment>
<accession>A0A7C1NUQ2</accession>
<evidence type="ECO:0000313" key="1">
    <source>
        <dbReference type="EMBL" id="HEB44775.1"/>
    </source>
</evidence>
<name>A0A7C1NUQ2_9HYPH</name>
<proteinExistence type="predicted"/>
<gene>
    <name evidence="1" type="ORF">ENP70_14030</name>
</gene>
<protein>
    <submittedName>
        <fullName evidence="1">Uncharacterized protein</fullName>
    </submittedName>
</protein>
<organism evidence="1">
    <name type="scientific">Agrobacterium albertimagni</name>
    <dbReference type="NCBI Taxonomy" id="147266"/>
    <lineage>
        <taxon>Bacteria</taxon>
        <taxon>Pseudomonadati</taxon>
        <taxon>Pseudomonadota</taxon>
        <taxon>Alphaproteobacteria</taxon>
        <taxon>Hyphomicrobiales</taxon>
        <taxon>Rhizobiaceae</taxon>
        <taxon>Rhizobium/Agrobacterium group</taxon>
        <taxon>Agrobacterium</taxon>
    </lineage>
</organism>
<reference evidence="1" key="1">
    <citation type="journal article" date="2020" name="mSystems">
        <title>Genome- and Community-Level Interaction Insights into Carbon Utilization and Element Cycling Functions of Hydrothermarchaeota in Hydrothermal Sediment.</title>
        <authorList>
            <person name="Zhou Z."/>
            <person name="Liu Y."/>
            <person name="Xu W."/>
            <person name="Pan J."/>
            <person name="Luo Z.H."/>
            <person name="Li M."/>
        </authorList>
    </citation>
    <scope>NUCLEOTIDE SEQUENCE [LARGE SCALE GENOMIC DNA]</scope>
    <source>
        <strain evidence="1">SpSt-243</strain>
    </source>
</reference>
<sequence length="251" mass="28161">MPQAAFADSTTAPLDHHSYSSALDDLEDVHMMLTTLVTSACLIMEDGNGTKEYAAGFSELSRGAFQRLNHARTTFIQFRPQAETAIKPDDPWVKLKVFWRVIEVMKAVRVENGEPIYDADEDWPRPLYDEVKTRALSYVDKLGAKVRDWNDALEVGTHLPWLDSVIREELLHADKPEPLTAMEGLSTMKGRTSPTRTIRDQFIAQAHSEGFSSADISMALGLRQKAVERTIRRLTSTAATQTEDHDEARTG</sequence>
<dbReference type="EMBL" id="DSKI01000722">
    <property type="protein sequence ID" value="HEB44775.1"/>
    <property type="molecule type" value="Genomic_DNA"/>
</dbReference>
<dbReference type="AlphaFoldDB" id="A0A7C1NUQ2"/>